<organism evidence="7 8">
    <name type="scientific">Bacteroides stercoris</name>
    <dbReference type="NCBI Taxonomy" id="46506"/>
    <lineage>
        <taxon>Bacteria</taxon>
        <taxon>Pseudomonadati</taxon>
        <taxon>Bacteroidota</taxon>
        <taxon>Bacteroidia</taxon>
        <taxon>Bacteroidales</taxon>
        <taxon>Bacteroidaceae</taxon>
        <taxon>Bacteroides</taxon>
    </lineage>
</organism>
<evidence type="ECO:0000256" key="2">
    <source>
        <dbReference type="ARBA" id="ARBA00022603"/>
    </source>
</evidence>
<dbReference type="EMBL" id="WCLE01000002">
    <property type="protein sequence ID" value="KAB5316457.1"/>
    <property type="molecule type" value="Genomic_DNA"/>
</dbReference>
<dbReference type="PANTHER" id="PTHR33841">
    <property type="entry name" value="DNA METHYLTRANSFERASE YEEA-RELATED"/>
    <property type="match status" value="1"/>
</dbReference>
<dbReference type="AlphaFoldDB" id="A0A7J5LH48"/>
<dbReference type="InterPro" id="IPR050953">
    <property type="entry name" value="N4_N6_ade-DNA_methylase"/>
</dbReference>
<protein>
    <recommendedName>
        <fullName evidence="1">site-specific DNA-methyltransferase (adenine-specific)</fullName>
        <ecNumber evidence="1">2.1.1.72</ecNumber>
    </recommendedName>
</protein>
<feature type="domain" description="Type II methyltransferase M.TaqI-like" evidence="6">
    <location>
        <begin position="154"/>
        <end position="299"/>
    </location>
</feature>
<comment type="catalytic activity">
    <reaction evidence="5">
        <text>a 2'-deoxyadenosine in DNA + S-adenosyl-L-methionine = an N(6)-methyl-2'-deoxyadenosine in DNA + S-adenosyl-L-homocysteine + H(+)</text>
        <dbReference type="Rhea" id="RHEA:15197"/>
        <dbReference type="Rhea" id="RHEA-COMP:12418"/>
        <dbReference type="Rhea" id="RHEA-COMP:12419"/>
        <dbReference type="ChEBI" id="CHEBI:15378"/>
        <dbReference type="ChEBI" id="CHEBI:57856"/>
        <dbReference type="ChEBI" id="CHEBI:59789"/>
        <dbReference type="ChEBI" id="CHEBI:90615"/>
        <dbReference type="ChEBI" id="CHEBI:90616"/>
        <dbReference type="EC" id="2.1.1.72"/>
    </reaction>
</comment>
<dbReference type="InterPro" id="IPR011639">
    <property type="entry name" value="MethylTrfase_TaqI-like_dom"/>
</dbReference>
<gene>
    <name evidence="7" type="ORF">F9958_01420</name>
</gene>
<dbReference type="GO" id="GO:0003676">
    <property type="term" value="F:nucleic acid binding"/>
    <property type="evidence" value="ECO:0007669"/>
    <property type="project" value="InterPro"/>
</dbReference>
<keyword evidence="2 7" id="KW-0489">Methyltransferase</keyword>
<name>A0A7J5LH48_BACSE</name>
<evidence type="ECO:0000313" key="8">
    <source>
        <dbReference type="Proteomes" id="UP000467334"/>
    </source>
</evidence>
<dbReference type="Pfam" id="PF07669">
    <property type="entry name" value="Eco57I"/>
    <property type="match status" value="1"/>
</dbReference>
<keyword evidence="4" id="KW-0949">S-adenosyl-L-methionine</keyword>
<evidence type="ECO:0000259" key="6">
    <source>
        <dbReference type="Pfam" id="PF07669"/>
    </source>
</evidence>
<dbReference type="GO" id="GO:0009007">
    <property type="term" value="F:site-specific DNA-methyltransferase (adenine-specific) activity"/>
    <property type="evidence" value="ECO:0007669"/>
    <property type="project" value="UniProtKB-EC"/>
</dbReference>
<evidence type="ECO:0000256" key="5">
    <source>
        <dbReference type="ARBA" id="ARBA00047942"/>
    </source>
</evidence>
<dbReference type="Gene3D" id="3.40.50.150">
    <property type="entry name" value="Vaccinia Virus protein VP39"/>
    <property type="match status" value="1"/>
</dbReference>
<reference evidence="7 8" key="1">
    <citation type="journal article" date="2019" name="Nat. Med.">
        <title>A library of human gut bacterial isolates paired with longitudinal multiomics data enables mechanistic microbiome research.</title>
        <authorList>
            <person name="Poyet M."/>
            <person name="Groussin M."/>
            <person name="Gibbons S.M."/>
            <person name="Avila-Pacheco J."/>
            <person name="Jiang X."/>
            <person name="Kearney S.M."/>
            <person name="Perrotta A.R."/>
            <person name="Berdy B."/>
            <person name="Zhao S."/>
            <person name="Lieberman T.D."/>
            <person name="Swanson P.K."/>
            <person name="Smith M."/>
            <person name="Roesemann S."/>
            <person name="Alexander J.E."/>
            <person name="Rich S.A."/>
            <person name="Livny J."/>
            <person name="Vlamakis H."/>
            <person name="Clish C."/>
            <person name="Bullock K."/>
            <person name="Deik A."/>
            <person name="Scott J."/>
            <person name="Pierce K.A."/>
            <person name="Xavier R.J."/>
            <person name="Alm E.J."/>
        </authorList>
    </citation>
    <scope>NUCLEOTIDE SEQUENCE [LARGE SCALE GENOMIC DNA]</scope>
    <source>
        <strain evidence="7 8">BIOML-A6</strain>
    </source>
</reference>
<keyword evidence="3" id="KW-0808">Transferase</keyword>
<dbReference type="SUPFAM" id="SSF53335">
    <property type="entry name" value="S-adenosyl-L-methionine-dependent methyltransferases"/>
    <property type="match status" value="1"/>
</dbReference>
<dbReference type="GO" id="GO:0032259">
    <property type="term" value="P:methylation"/>
    <property type="evidence" value="ECO:0007669"/>
    <property type="project" value="UniProtKB-KW"/>
</dbReference>
<dbReference type="PRINTS" id="PR00507">
    <property type="entry name" value="N12N6MTFRASE"/>
</dbReference>
<proteinExistence type="predicted"/>
<dbReference type="PANTHER" id="PTHR33841:SF1">
    <property type="entry name" value="DNA METHYLTRANSFERASE A"/>
    <property type="match status" value="1"/>
</dbReference>
<evidence type="ECO:0000256" key="4">
    <source>
        <dbReference type="ARBA" id="ARBA00022691"/>
    </source>
</evidence>
<evidence type="ECO:0000256" key="1">
    <source>
        <dbReference type="ARBA" id="ARBA00011900"/>
    </source>
</evidence>
<dbReference type="GO" id="GO:0006304">
    <property type="term" value="P:DNA modification"/>
    <property type="evidence" value="ECO:0007669"/>
    <property type="project" value="InterPro"/>
</dbReference>
<dbReference type="EC" id="2.1.1.72" evidence="1"/>
<comment type="caution">
    <text evidence="7">The sequence shown here is derived from an EMBL/GenBank/DDBJ whole genome shotgun (WGS) entry which is preliminary data.</text>
</comment>
<sequence length="617" mass="71502">MKQEIFTYLKRKCLTDIRMVNRLFVSAYLRHHGLVPQVNSLLVDAYIIEESQDNALLKELICQLDKNECGYSLEDLTKLFEFVISPEDRKVTGAVYTPDYIRKRIIMEVLTNYDNNLENIHIADIACGCGGFFLTAAMFLHSQTARSFEAIIRENIYGVDIQDYSIERAKLLLSLLALTAGEDVELQFNLWKGDTLCFDFSQMERVDVIVGNPPYVCVRNMSNESRELLKNWRVCASGNSDLYIPFFQIAIEVVREGGRVGYITMNSFLTSLNGRALREYFSEKSYSISIVDFRGTQMFRGRCTYTCLFFLRKVGSDEISYCINESKELAPLFNFQSFQYSQLDNKGGWKLNDFKHAQTQETVGTPLGKFCQSRHGIATLSNKTYVFTPIAETKIFFSFVKNKRNIKVERAICRKIVNSNKLNSDVSIEDVMEYVIFPYRRNGQGIMELIPEAEMKSDYPYAYNYLRSCYEVLAQRDKGRTEKYPAWYAYGRTQSLQMPRYKLFFPKIANKVLRCELVDDKDLLLYNGMAFVSDDKTVVMILKAILESNIFWKYVVLNSKPYASGYYSLNGMNIKHFGIPAFKEDEKRHLLELADSEEINNWLEGFYKESYTPQKND</sequence>
<dbReference type="InterPro" id="IPR002052">
    <property type="entry name" value="DNA_methylase_N6_adenine_CS"/>
</dbReference>
<evidence type="ECO:0000256" key="3">
    <source>
        <dbReference type="ARBA" id="ARBA00022679"/>
    </source>
</evidence>
<accession>A0A7J5LH48</accession>
<dbReference type="InterPro" id="IPR029063">
    <property type="entry name" value="SAM-dependent_MTases_sf"/>
</dbReference>
<dbReference type="Proteomes" id="UP000467334">
    <property type="component" value="Unassembled WGS sequence"/>
</dbReference>
<evidence type="ECO:0000313" key="7">
    <source>
        <dbReference type="EMBL" id="KAB5316457.1"/>
    </source>
</evidence>
<dbReference type="CDD" id="cd02440">
    <property type="entry name" value="AdoMet_MTases"/>
    <property type="match status" value="1"/>
</dbReference>
<dbReference type="PROSITE" id="PS00092">
    <property type="entry name" value="N6_MTASE"/>
    <property type="match status" value="1"/>
</dbReference>